<dbReference type="RefSeq" id="WP_274541469.1">
    <property type="nucleotide sequence ID" value="NZ_QKXQ01000034.1"/>
</dbReference>
<dbReference type="Pfam" id="PF11490">
    <property type="entry name" value="DNA_pol3_a_NII"/>
    <property type="match status" value="1"/>
</dbReference>
<evidence type="ECO:0000259" key="1">
    <source>
        <dbReference type="Pfam" id="PF11490"/>
    </source>
</evidence>
<dbReference type="EMBL" id="QKXQ01000034">
    <property type="protein sequence ID" value="REI00993.1"/>
    <property type="molecule type" value="Genomic_DNA"/>
</dbReference>
<keyword evidence="3" id="KW-0548">Nucleotidyltransferase</keyword>
<gene>
    <name evidence="3" type="primary">polC</name>
    <name evidence="3" type="ORF">DOS83_00785</name>
</gene>
<sequence>MTLQNQEKFKILLKQLNMVDHLDSDVVEQGELTRIDVSKKLRAWTFHIALPHFLKYEDYAVFTHAMQETFKHIAKVDWTFEIKDTSQQDEYILKYFNECIDQTHLSPKVKGQLKQKRMMMSGSVVKILVQNDVERDHFDKSCNGSLVKALQRCGFDI</sequence>
<dbReference type="AlphaFoldDB" id="A0A3E0ISX8"/>
<dbReference type="InterPro" id="IPR024754">
    <property type="entry name" value="DNA_PolC-like_N_II"/>
</dbReference>
<dbReference type="Pfam" id="PF14480">
    <property type="entry name" value="DNA_pol3_a_NI"/>
    <property type="match status" value="1"/>
</dbReference>
<dbReference type="InterPro" id="IPR028112">
    <property type="entry name" value="DNA_PolC-type_N_I"/>
</dbReference>
<comment type="caution">
    <text evidence="3">The sequence shown here is derived from an EMBL/GenBank/DDBJ whole genome shotgun (WGS) entry which is preliminary data.</text>
</comment>
<reference evidence="3 4" key="1">
    <citation type="journal article" date="2018" name="Vet. Microbiol.">
        <title>Characterisation of Staphylococcus felis isolated from cats using whole genome sequencing.</title>
        <authorList>
            <person name="Worthing K."/>
            <person name="Pang S."/>
            <person name="Trott D.J."/>
            <person name="Abraham S."/>
            <person name="Coombs G.W."/>
            <person name="Jordan D."/>
            <person name="McIntyre L."/>
            <person name="Davies M.R."/>
            <person name="Norris J."/>
        </authorList>
    </citation>
    <scope>NUCLEOTIDE SEQUENCE [LARGE SCALE GENOMIC DNA]</scope>
    <source>
        <strain evidence="3 4">F9</strain>
    </source>
</reference>
<name>A0A3E0ISX8_9STAP</name>
<dbReference type="EC" id="2.7.7.7" evidence="3"/>
<feature type="non-terminal residue" evidence="3">
    <location>
        <position position="157"/>
    </location>
</feature>
<dbReference type="GO" id="GO:0003887">
    <property type="term" value="F:DNA-directed DNA polymerase activity"/>
    <property type="evidence" value="ECO:0007669"/>
    <property type="project" value="UniProtKB-EC"/>
</dbReference>
<evidence type="ECO:0000313" key="3">
    <source>
        <dbReference type="EMBL" id="REI00993.1"/>
    </source>
</evidence>
<evidence type="ECO:0000259" key="2">
    <source>
        <dbReference type="Pfam" id="PF14480"/>
    </source>
</evidence>
<organism evidence="3 4">
    <name type="scientific">Staphylococcus felis</name>
    <dbReference type="NCBI Taxonomy" id="46127"/>
    <lineage>
        <taxon>Bacteria</taxon>
        <taxon>Bacillati</taxon>
        <taxon>Bacillota</taxon>
        <taxon>Bacilli</taxon>
        <taxon>Bacillales</taxon>
        <taxon>Staphylococcaceae</taxon>
        <taxon>Staphylococcus</taxon>
    </lineage>
</organism>
<protein>
    <submittedName>
        <fullName evidence="3">PolC-type DNA polymerase III</fullName>
        <ecNumber evidence="3">2.7.7.7</ecNumber>
    </submittedName>
</protein>
<keyword evidence="3" id="KW-0808">Transferase</keyword>
<feature type="domain" description="DNA polymerase III PolC-like N-terminal" evidence="1">
    <location>
        <begin position="94"/>
        <end position="156"/>
    </location>
</feature>
<accession>A0A3E0ISX8</accession>
<dbReference type="Proteomes" id="UP000256562">
    <property type="component" value="Unassembled WGS sequence"/>
</dbReference>
<evidence type="ECO:0000313" key="4">
    <source>
        <dbReference type="Proteomes" id="UP000256562"/>
    </source>
</evidence>
<feature type="domain" description="DNA polymerase III PolC-type N-terminal" evidence="2">
    <location>
        <begin position="8"/>
        <end position="79"/>
    </location>
</feature>
<proteinExistence type="predicted"/>